<name>A0A7X4YIC1_9BACT</name>
<feature type="chain" id="PRO_5030962760" description="Lipoprotein" evidence="1">
    <location>
        <begin position="24"/>
        <end position="97"/>
    </location>
</feature>
<dbReference type="PROSITE" id="PS51257">
    <property type="entry name" value="PROKAR_LIPOPROTEIN"/>
    <property type="match status" value="1"/>
</dbReference>
<evidence type="ECO:0000313" key="2">
    <source>
        <dbReference type="EMBL" id="NBC45951.1"/>
    </source>
</evidence>
<gene>
    <name evidence="2" type="ORF">GTZ93_39810</name>
</gene>
<dbReference type="InterPro" id="IPR046256">
    <property type="entry name" value="DUF6289"/>
</dbReference>
<comment type="caution">
    <text evidence="2">The sequence shown here is derived from an EMBL/GenBank/DDBJ whole genome shotgun (WGS) entry which is preliminary data.</text>
</comment>
<evidence type="ECO:0008006" key="4">
    <source>
        <dbReference type="Google" id="ProtNLM"/>
    </source>
</evidence>
<dbReference type="Pfam" id="PF19806">
    <property type="entry name" value="DUF6289"/>
    <property type="match status" value="1"/>
</dbReference>
<protein>
    <recommendedName>
        <fullName evidence="4">Lipoprotein</fullName>
    </recommendedName>
</protein>
<keyword evidence="1" id="KW-0732">Signal</keyword>
<dbReference type="AlphaFoldDB" id="A0A7X4YIC1"/>
<feature type="signal peptide" evidence="1">
    <location>
        <begin position="1"/>
        <end position="23"/>
    </location>
</feature>
<evidence type="ECO:0000313" key="3">
    <source>
        <dbReference type="Proteomes" id="UP000537825"/>
    </source>
</evidence>
<dbReference type="Proteomes" id="UP000537825">
    <property type="component" value="Unassembled WGS sequence"/>
</dbReference>
<dbReference type="EMBL" id="JAAAPK010000016">
    <property type="protein sequence ID" value="NBC45951.1"/>
    <property type="molecule type" value="Genomic_DNA"/>
</dbReference>
<organism evidence="2 3">
    <name type="scientific">Corallococcus exiguus</name>
    <dbReference type="NCBI Taxonomy" id="83462"/>
    <lineage>
        <taxon>Bacteria</taxon>
        <taxon>Pseudomonadati</taxon>
        <taxon>Myxococcota</taxon>
        <taxon>Myxococcia</taxon>
        <taxon>Myxococcales</taxon>
        <taxon>Cystobacterineae</taxon>
        <taxon>Myxococcaceae</taxon>
        <taxon>Corallococcus</taxon>
    </lineage>
</organism>
<sequence length="97" mass="10627">MRKCIIGGLLSLGLLAGCGGVEADADVGEEIPLSTREDALDLCAATFHVKYYSDATYTTQVGREICLVCNRQVGRSGIRTPFREWITELQVCEPYDP</sequence>
<evidence type="ECO:0000256" key="1">
    <source>
        <dbReference type="SAM" id="SignalP"/>
    </source>
</evidence>
<reference evidence="2 3" key="1">
    <citation type="submission" date="2020-01" db="EMBL/GenBank/DDBJ databases">
        <title>The draft genome sequence of Corallococcus exiguus DSM 14696.</title>
        <authorList>
            <person name="Zhang X."/>
            <person name="Zhu H."/>
        </authorList>
    </citation>
    <scope>NUCLEOTIDE SEQUENCE [LARGE SCALE GENOMIC DNA]</scope>
    <source>
        <strain evidence="2 3">DSM 14696</strain>
    </source>
</reference>
<accession>A0A7X4YIC1</accession>
<dbReference type="RefSeq" id="WP_139921462.1">
    <property type="nucleotide sequence ID" value="NZ_CBCSLE010000057.1"/>
</dbReference>
<keyword evidence="3" id="KW-1185">Reference proteome</keyword>
<proteinExistence type="predicted"/>